<proteinExistence type="predicted"/>
<dbReference type="Proteomes" id="UP001197247">
    <property type="component" value="Unassembled WGS sequence"/>
</dbReference>
<evidence type="ECO:0000313" key="1">
    <source>
        <dbReference type="EMBL" id="MBT0770288.1"/>
    </source>
</evidence>
<dbReference type="EMBL" id="JAHBAY010000005">
    <property type="protein sequence ID" value="MBT0770288.1"/>
    <property type="molecule type" value="Genomic_DNA"/>
</dbReference>
<name>A0ABS5THE7_9ACTN</name>
<dbReference type="InterPro" id="IPR036736">
    <property type="entry name" value="ACP-like_sf"/>
</dbReference>
<reference evidence="1 2" key="1">
    <citation type="submission" date="2021-05" db="EMBL/GenBank/DDBJ databases">
        <title>Kineosporia and Streptomyces sp. nov. two new marine actinobacteria isolated from Coral.</title>
        <authorList>
            <person name="Buangrab K."/>
            <person name="Sutthacheep M."/>
            <person name="Yeemin T."/>
            <person name="Harunari E."/>
            <person name="Igarashi Y."/>
            <person name="Kanchanasin P."/>
            <person name="Tanasupawat S."/>
            <person name="Phongsopitanun W."/>
        </authorList>
    </citation>
    <scope>NUCLEOTIDE SEQUENCE [LARGE SCALE GENOMIC DNA]</scope>
    <source>
        <strain evidence="1 2">J2-2</strain>
    </source>
</reference>
<dbReference type="SUPFAM" id="SSF47336">
    <property type="entry name" value="ACP-like"/>
    <property type="match status" value="1"/>
</dbReference>
<evidence type="ECO:0008006" key="3">
    <source>
        <dbReference type="Google" id="ProtNLM"/>
    </source>
</evidence>
<dbReference type="Gene3D" id="1.10.1200.10">
    <property type="entry name" value="ACP-like"/>
    <property type="match status" value="1"/>
</dbReference>
<protein>
    <recommendedName>
        <fullName evidence="3">Acyl carrier protein</fullName>
    </recommendedName>
</protein>
<organism evidence="1 2">
    <name type="scientific">Kineosporia corallincola</name>
    <dbReference type="NCBI Taxonomy" id="2835133"/>
    <lineage>
        <taxon>Bacteria</taxon>
        <taxon>Bacillati</taxon>
        <taxon>Actinomycetota</taxon>
        <taxon>Actinomycetes</taxon>
        <taxon>Kineosporiales</taxon>
        <taxon>Kineosporiaceae</taxon>
        <taxon>Kineosporia</taxon>
    </lineage>
</organism>
<evidence type="ECO:0000313" key="2">
    <source>
        <dbReference type="Proteomes" id="UP001197247"/>
    </source>
</evidence>
<accession>A0ABS5THE7</accession>
<gene>
    <name evidence="1" type="ORF">KIH74_15205</name>
</gene>
<comment type="caution">
    <text evidence="1">The sequence shown here is derived from an EMBL/GenBank/DDBJ whole genome shotgun (WGS) entry which is preliminary data.</text>
</comment>
<sequence>MSQINETAPIDKVRQWIQNRNPDHVVQMDDDLIKQRLIDSLAFTELLYVIEDSLGGIEIDFDALPDNTFRSLRSIEEVLFTRASQ</sequence>
<keyword evidence="2" id="KW-1185">Reference proteome</keyword>
<dbReference type="RefSeq" id="WP_214156575.1">
    <property type="nucleotide sequence ID" value="NZ_JAHBAY010000005.1"/>
</dbReference>